<dbReference type="Proteomes" id="UP000716291">
    <property type="component" value="Unassembled WGS sequence"/>
</dbReference>
<protein>
    <submittedName>
        <fullName evidence="2">Uncharacterized protein</fullName>
    </submittedName>
</protein>
<comment type="caution">
    <text evidence="2">The sequence shown here is derived from an EMBL/GenBank/DDBJ whole genome shotgun (WGS) entry which is preliminary data.</text>
</comment>
<evidence type="ECO:0000256" key="1">
    <source>
        <dbReference type="SAM" id="MobiDB-lite"/>
    </source>
</evidence>
<organism evidence="2 3">
    <name type="scientific">Rhizopus oryzae</name>
    <name type="common">Mucormycosis agent</name>
    <name type="synonym">Rhizopus arrhizus var. delemar</name>
    <dbReference type="NCBI Taxonomy" id="64495"/>
    <lineage>
        <taxon>Eukaryota</taxon>
        <taxon>Fungi</taxon>
        <taxon>Fungi incertae sedis</taxon>
        <taxon>Mucoromycota</taxon>
        <taxon>Mucoromycotina</taxon>
        <taxon>Mucoromycetes</taxon>
        <taxon>Mucorales</taxon>
        <taxon>Mucorineae</taxon>
        <taxon>Rhizopodaceae</taxon>
        <taxon>Rhizopus</taxon>
    </lineage>
</organism>
<sequence length="168" mass="19294">MPLDPNSKDKTPPPGDPPQTNNNLRNAWTRPPTISKQQSNSAKDSEPEYTPQPIWKRCFSEYSVFFNLSKMQHLIKEASFYSAVRETLPFDHFLGLRHLKGPNQGLLIEYSLSSEEDCKQLINHGVQVDDQLLKPFRSLPPDANIVQLHLSNLPFLEMLIIPLNLRKF</sequence>
<keyword evidence="3" id="KW-1185">Reference proteome</keyword>
<accession>A0A9P7BXJ1</accession>
<evidence type="ECO:0000313" key="3">
    <source>
        <dbReference type="Proteomes" id="UP000716291"/>
    </source>
</evidence>
<reference evidence="2" key="1">
    <citation type="journal article" date="2020" name="Microb. Genom.">
        <title>Genetic diversity of clinical and environmental Mucorales isolates obtained from an investigation of mucormycosis cases among solid organ transplant recipients.</title>
        <authorList>
            <person name="Nguyen M.H."/>
            <person name="Kaul D."/>
            <person name="Muto C."/>
            <person name="Cheng S.J."/>
            <person name="Richter R.A."/>
            <person name="Bruno V.M."/>
            <person name="Liu G."/>
            <person name="Beyhan S."/>
            <person name="Sundermann A.J."/>
            <person name="Mounaud S."/>
            <person name="Pasculle A.W."/>
            <person name="Nierman W.C."/>
            <person name="Driscoll E."/>
            <person name="Cumbie R."/>
            <person name="Clancy C.J."/>
            <person name="Dupont C.L."/>
        </authorList>
    </citation>
    <scope>NUCLEOTIDE SEQUENCE</scope>
    <source>
        <strain evidence="2">GL11</strain>
    </source>
</reference>
<dbReference type="OrthoDB" id="10270550at2759"/>
<feature type="compositionally biased region" description="Polar residues" evidence="1">
    <location>
        <begin position="18"/>
        <end position="42"/>
    </location>
</feature>
<dbReference type="AlphaFoldDB" id="A0A9P7BXJ1"/>
<feature type="region of interest" description="Disordered" evidence="1">
    <location>
        <begin position="1"/>
        <end position="50"/>
    </location>
</feature>
<feature type="compositionally biased region" description="Basic and acidic residues" evidence="1">
    <location>
        <begin position="1"/>
        <end position="11"/>
    </location>
</feature>
<proteinExistence type="predicted"/>
<dbReference type="EMBL" id="JAANQT010000085">
    <property type="protein sequence ID" value="KAG1314815.1"/>
    <property type="molecule type" value="Genomic_DNA"/>
</dbReference>
<name>A0A9P7BXJ1_RHIOR</name>
<gene>
    <name evidence="2" type="ORF">G6F64_001177</name>
</gene>
<evidence type="ECO:0000313" key="2">
    <source>
        <dbReference type="EMBL" id="KAG1314815.1"/>
    </source>
</evidence>